<proteinExistence type="predicted"/>
<keyword evidence="3" id="KW-1185">Reference proteome</keyword>
<name>X6M0W1_RETFI</name>
<evidence type="ECO:0000313" key="2">
    <source>
        <dbReference type="EMBL" id="ETO07047.1"/>
    </source>
</evidence>
<organism evidence="2 3">
    <name type="scientific">Reticulomyxa filosa</name>
    <dbReference type="NCBI Taxonomy" id="46433"/>
    <lineage>
        <taxon>Eukaryota</taxon>
        <taxon>Sar</taxon>
        <taxon>Rhizaria</taxon>
        <taxon>Retaria</taxon>
        <taxon>Foraminifera</taxon>
        <taxon>Monothalamids</taxon>
        <taxon>Reticulomyxidae</taxon>
        <taxon>Reticulomyxa</taxon>
    </lineage>
</organism>
<protein>
    <submittedName>
        <fullName evidence="2">Uncharacterized protein</fullName>
    </submittedName>
</protein>
<keyword evidence="1" id="KW-0472">Membrane</keyword>
<keyword evidence="1" id="KW-0812">Transmembrane</keyword>
<reference evidence="2 3" key="1">
    <citation type="journal article" date="2013" name="Curr. Biol.">
        <title>The Genome of the Foraminiferan Reticulomyxa filosa.</title>
        <authorList>
            <person name="Glockner G."/>
            <person name="Hulsmann N."/>
            <person name="Schleicher M."/>
            <person name="Noegel A.A."/>
            <person name="Eichinger L."/>
            <person name="Gallinger C."/>
            <person name="Pawlowski J."/>
            <person name="Sierra R."/>
            <person name="Euteneuer U."/>
            <person name="Pillet L."/>
            <person name="Moustafa A."/>
            <person name="Platzer M."/>
            <person name="Groth M."/>
            <person name="Szafranski K."/>
            <person name="Schliwa M."/>
        </authorList>
    </citation>
    <scope>NUCLEOTIDE SEQUENCE [LARGE SCALE GENOMIC DNA]</scope>
</reference>
<dbReference type="Proteomes" id="UP000023152">
    <property type="component" value="Unassembled WGS sequence"/>
</dbReference>
<sequence>MPRKLLYFVLGVFIGLLFGIMVILELTGWSALYWIAWSGFMTLARFAESTGNGTCTSVMGIHQTVSCEQKALEIISKFWLKDDVIKRISEPVNNKLALLERWRGCYEVRFRFPTRPLIHVQLTKVIKMIEEEKREVNIMYIYKQNKHRLLQMNDNDSNVDETLRKNMDKKNFENGVIVQAHEGEYIGFSYFIGYLYLQFLVDWLEIPAIAVNYRLAPEFP</sequence>
<gene>
    <name evidence="2" type="ORF">RFI_30344</name>
</gene>
<feature type="transmembrane region" description="Helical" evidence="1">
    <location>
        <begin position="6"/>
        <end position="35"/>
    </location>
</feature>
<dbReference type="EMBL" id="ASPP01026560">
    <property type="protein sequence ID" value="ETO07047.1"/>
    <property type="molecule type" value="Genomic_DNA"/>
</dbReference>
<dbReference type="AlphaFoldDB" id="X6M0W1"/>
<evidence type="ECO:0000313" key="3">
    <source>
        <dbReference type="Proteomes" id="UP000023152"/>
    </source>
</evidence>
<evidence type="ECO:0000256" key="1">
    <source>
        <dbReference type="SAM" id="Phobius"/>
    </source>
</evidence>
<comment type="caution">
    <text evidence="2">The sequence shown here is derived from an EMBL/GenBank/DDBJ whole genome shotgun (WGS) entry which is preliminary data.</text>
</comment>
<accession>X6M0W1</accession>
<keyword evidence="1" id="KW-1133">Transmembrane helix</keyword>